<evidence type="ECO:0000256" key="2">
    <source>
        <dbReference type="ARBA" id="ARBA00022692"/>
    </source>
</evidence>
<feature type="domain" description="Spike glycoprotein G central" evidence="11">
    <location>
        <begin position="284"/>
        <end position="405"/>
    </location>
</feature>
<feature type="domain" description="Spike glycoprotein fusion" evidence="10">
    <location>
        <begin position="86"/>
        <end position="184"/>
    </location>
</feature>
<keyword evidence="2 9" id="KW-0812">Transmembrane</keyword>
<evidence type="ECO:0000259" key="10">
    <source>
        <dbReference type="Pfam" id="PF00974"/>
    </source>
</evidence>
<dbReference type="InterPro" id="IPR055447">
    <property type="entry name" value="Rhabdo_glycop_CD"/>
</dbReference>
<keyword evidence="6 9" id="KW-1133">Transmembrane helix</keyword>
<evidence type="ECO:0000256" key="5">
    <source>
        <dbReference type="ARBA" id="ARBA00022879"/>
    </source>
</evidence>
<dbReference type="Gene3D" id="2.30.29.130">
    <property type="match status" value="1"/>
</dbReference>
<accession>A0A140D054</accession>
<gene>
    <name evidence="12" type="primary">G</name>
</gene>
<evidence type="ECO:0000256" key="6">
    <source>
        <dbReference type="ARBA" id="ARBA00022989"/>
    </source>
</evidence>
<dbReference type="GO" id="GO:0055036">
    <property type="term" value="C:virion membrane"/>
    <property type="evidence" value="ECO:0007669"/>
    <property type="project" value="UniProtKB-SubCell"/>
</dbReference>
<keyword evidence="5" id="KW-0261">Viral envelope protein</keyword>
<evidence type="ECO:0000256" key="4">
    <source>
        <dbReference type="ARBA" id="ARBA00022844"/>
    </source>
</evidence>
<evidence type="ECO:0000259" key="11">
    <source>
        <dbReference type="Pfam" id="PF24833"/>
    </source>
</evidence>
<evidence type="ECO:0000313" key="12">
    <source>
        <dbReference type="EMBL" id="AMJ52367.1"/>
    </source>
</evidence>
<dbReference type="Pfam" id="PF00974">
    <property type="entry name" value="Rhabdo_glycop_FD"/>
    <property type="match status" value="1"/>
</dbReference>
<evidence type="ECO:0000256" key="7">
    <source>
        <dbReference type="ARBA" id="ARBA00023136"/>
    </source>
</evidence>
<dbReference type="InterPro" id="IPR001903">
    <property type="entry name" value="Rhabdo_glycop_FD"/>
</dbReference>
<keyword evidence="8" id="KW-0325">Glycoprotein</keyword>
<name>A0A140D054_9RHAB</name>
<sequence>MNEYRYKLNYLISIIIRIFTLIESISGSQSLEHQSTILFPTSDNVQWHEVTPNTLVCPIGDSYDKIESGVTIPVKLPLIGTTINIAGSVCTFMKLSTTCSKGFFGGITLELHTEPLDVSESLCREEIQRVSEGAFSSSEHPTPSCSWMKSSTTSRTLISVTSHSVSYNPYADAFKSSIFLTGLCPSSVCRTHFYNRLWISDHSIKESCNESQMLEGSLVIYYNTNHTVTSWSPDIYISEYDSPCTMNFCGRKGLRYPSGDWMALDRKDIPQQDWIGEYFYKIKDCPTGSQVNIINDKELIQNAVLSLLDEFLDHECEKVKDKITSGDMVSRTELQTLTPRYPGFHPVYRYSPGKFEMGLSLYQQVTVESSPNYPYIIIRRSDGRLWSWPYWIASNTTDIIDGPNGLYIKNKTLIWGIQDIEGYKRIARLSSHYRVPLAKQSPEHRTRQLHPGAETEYTFVDDSALTDLHWTPMLYTLTAFVFTLFIGILLLMFWSKLVHCVKNKQYHVVKLFKKNTNDQEMEFYQPGP</sequence>
<evidence type="ECO:0000256" key="3">
    <source>
        <dbReference type="ARBA" id="ARBA00022729"/>
    </source>
</evidence>
<evidence type="ECO:0000256" key="1">
    <source>
        <dbReference type="ARBA" id="ARBA00004563"/>
    </source>
</evidence>
<keyword evidence="3" id="KW-0732">Signal</keyword>
<protein>
    <submittedName>
        <fullName evidence="12">Glycoprotein</fullName>
    </submittedName>
</protein>
<dbReference type="GO" id="GO:0019031">
    <property type="term" value="C:viral envelope"/>
    <property type="evidence" value="ECO:0007669"/>
    <property type="project" value="UniProtKB-KW"/>
</dbReference>
<reference evidence="12" key="1">
    <citation type="journal article" date="2016" name="Infect. Genet. Evol.">
        <title>Detection and genome analysis of novel (dima)rhabdovirus (Riverside virus) from Ochlerotatus sp. mosquitoes in Central Europe.</title>
        <authorList>
            <person name="Reuter G."/>
            <person name="Boros A."/>
            <person name="Pal J."/>
            <person name="Kapusinszky B."/>
            <person name="Delwart E."/>
            <person name="Pankovics P."/>
        </authorList>
    </citation>
    <scope>NUCLEOTIDE SEQUENCE</scope>
    <source>
        <strain evidence="12">RISV-Danube 1</strain>
    </source>
</reference>
<comment type="subcellular location">
    <subcellularLocation>
        <location evidence="1">Virion membrane</location>
        <topology evidence="1">Single-pass type I membrane protein</topology>
    </subcellularLocation>
</comment>
<proteinExistence type="predicted"/>
<organism evidence="12">
    <name type="scientific">Riverside virus 1</name>
    <dbReference type="NCBI Taxonomy" id="1803263"/>
    <lineage>
        <taxon>Viruses</taxon>
        <taxon>Riboviria</taxon>
        <taxon>Orthornavirae</taxon>
        <taxon>Negarnaviricota</taxon>
        <taxon>Haploviricotina</taxon>
        <taxon>Monjiviricetes</taxon>
        <taxon>Mononegavirales</taxon>
        <taxon>Rhabdoviridae</taxon>
        <taxon>Alpharhabdovirinae</taxon>
        <taxon>Ohlsrhavirus</taxon>
        <taxon>Ohlsrhavirus riverside</taxon>
    </lineage>
</organism>
<keyword evidence="4" id="KW-0946">Virion</keyword>
<evidence type="ECO:0000256" key="9">
    <source>
        <dbReference type="SAM" id="Phobius"/>
    </source>
</evidence>
<dbReference type="EMBL" id="KU248086">
    <property type="protein sequence ID" value="AMJ52367.1"/>
    <property type="molecule type" value="Viral_cRNA"/>
</dbReference>
<dbReference type="Pfam" id="PF24833">
    <property type="entry name" value="Rhabdo_glycop_CD"/>
    <property type="match status" value="1"/>
</dbReference>
<evidence type="ECO:0000256" key="8">
    <source>
        <dbReference type="ARBA" id="ARBA00023180"/>
    </source>
</evidence>
<keyword evidence="7 9" id="KW-0472">Membrane</keyword>
<feature type="transmembrane region" description="Helical" evidence="9">
    <location>
        <begin position="473"/>
        <end position="494"/>
    </location>
</feature>
<dbReference type="SUPFAM" id="SSF161008">
    <property type="entry name" value="Viral glycoprotein ectodomain-like"/>
    <property type="match status" value="1"/>
</dbReference>